<evidence type="ECO:0000313" key="2">
    <source>
        <dbReference type="EMBL" id="KAF6805146.1"/>
    </source>
</evidence>
<gene>
    <name evidence="2" type="ORF">CSOJ01_09713</name>
</gene>
<keyword evidence="1" id="KW-0472">Membrane</keyword>
<reference evidence="2 3" key="1">
    <citation type="journal article" date="2020" name="Phytopathology">
        <title>Genome Sequence Resources of Colletotrichum truncatum, C. plurivorum, C. musicola, and C. sojae: Four Species Pathogenic to Soybean (Glycine max).</title>
        <authorList>
            <person name="Rogerio F."/>
            <person name="Boufleur T.R."/>
            <person name="Ciampi-Guillardi M."/>
            <person name="Sukno S.A."/>
            <person name="Thon M.R."/>
            <person name="Massola Junior N.S."/>
            <person name="Baroncelli R."/>
        </authorList>
    </citation>
    <scope>NUCLEOTIDE SEQUENCE [LARGE SCALE GENOMIC DNA]</scope>
    <source>
        <strain evidence="2 3">LFN0009</strain>
    </source>
</reference>
<accession>A0A8H6J384</accession>
<name>A0A8H6J384_9PEZI</name>
<organism evidence="2 3">
    <name type="scientific">Colletotrichum sojae</name>
    <dbReference type="NCBI Taxonomy" id="2175907"/>
    <lineage>
        <taxon>Eukaryota</taxon>
        <taxon>Fungi</taxon>
        <taxon>Dikarya</taxon>
        <taxon>Ascomycota</taxon>
        <taxon>Pezizomycotina</taxon>
        <taxon>Sordariomycetes</taxon>
        <taxon>Hypocreomycetidae</taxon>
        <taxon>Glomerellales</taxon>
        <taxon>Glomerellaceae</taxon>
        <taxon>Colletotrichum</taxon>
        <taxon>Colletotrichum orchidearum species complex</taxon>
    </lineage>
</organism>
<keyword evidence="3" id="KW-1185">Reference proteome</keyword>
<evidence type="ECO:0000313" key="3">
    <source>
        <dbReference type="Proteomes" id="UP000652219"/>
    </source>
</evidence>
<protein>
    <submittedName>
        <fullName evidence="2">Uncharacterized protein</fullName>
    </submittedName>
</protein>
<keyword evidence="1" id="KW-1133">Transmembrane helix</keyword>
<dbReference type="AlphaFoldDB" id="A0A8H6J384"/>
<feature type="transmembrane region" description="Helical" evidence="1">
    <location>
        <begin position="32"/>
        <end position="56"/>
    </location>
</feature>
<evidence type="ECO:0000256" key="1">
    <source>
        <dbReference type="SAM" id="Phobius"/>
    </source>
</evidence>
<comment type="caution">
    <text evidence="2">The sequence shown here is derived from an EMBL/GenBank/DDBJ whole genome shotgun (WGS) entry which is preliminary data.</text>
</comment>
<keyword evidence="1" id="KW-0812">Transmembrane</keyword>
<proteinExistence type="predicted"/>
<dbReference type="Proteomes" id="UP000652219">
    <property type="component" value="Unassembled WGS sequence"/>
</dbReference>
<dbReference type="EMBL" id="WIGN01000190">
    <property type="protein sequence ID" value="KAF6805146.1"/>
    <property type="molecule type" value="Genomic_DNA"/>
</dbReference>
<sequence>MAATKTYEPQFHDYQSEELDVKDLHGISMESLAAAASPLATLIALPLFALPALLLIQLRGSCQVVPDSPWKIAGSVADASATGAELRSSVSRSEHVTGLGAGLDIQRR</sequence>